<proteinExistence type="predicted"/>
<name>A0A9P7EX67_9AGAM</name>
<feature type="compositionally biased region" description="Basic residues" evidence="1">
    <location>
        <begin position="25"/>
        <end position="37"/>
    </location>
</feature>
<dbReference type="PANTHER" id="PTHR33096:SF1">
    <property type="entry name" value="CXC1-LIKE CYSTEINE CLUSTER ASSOCIATED WITH KDZ TRANSPOSASES DOMAIN-CONTAINING PROTEIN"/>
    <property type="match status" value="1"/>
</dbReference>
<dbReference type="InterPro" id="IPR040521">
    <property type="entry name" value="KDZ"/>
</dbReference>
<dbReference type="EMBL" id="JABBWM010000070">
    <property type="protein sequence ID" value="KAG2096306.1"/>
    <property type="molecule type" value="Genomic_DNA"/>
</dbReference>
<dbReference type="GeneID" id="64704380"/>
<dbReference type="RefSeq" id="XP_041288149.1">
    <property type="nucleotide sequence ID" value="XM_041442121.1"/>
</dbReference>
<protein>
    <recommendedName>
        <fullName evidence="4">CxC1-like cysteine cluster associated with KDZ transposases domain-containing protein</fullName>
    </recommendedName>
</protein>
<evidence type="ECO:0000313" key="3">
    <source>
        <dbReference type="Proteomes" id="UP000823399"/>
    </source>
</evidence>
<accession>A0A9P7EX67</accession>
<feature type="region of interest" description="Disordered" evidence="1">
    <location>
        <begin position="19"/>
        <end position="40"/>
    </location>
</feature>
<organism evidence="2 3">
    <name type="scientific">Suillus discolor</name>
    <dbReference type="NCBI Taxonomy" id="1912936"/>
    <lineage>
        <taxon>Eukaryota</taxon>
        <taxon>Fungi</taxon>
        <taxon>Dikarya</taxon>
        <taxon>Basidiomycota</taxon>
        <taxon>Agaricomycotina</taxon>
        <taxon>Agaricomycetes</taxon>
        <taxon>Agaricomycetidae</taxon>
        <taxon>Boletales</taxon>
        <taxon>Suillineae</taxon>
        <taxon>Suillaceae</taxon>
        <taxon>Suillus</taxon>
    </lineage>
</organism>
<evidence type="ECO:0000313" key="2">
    <source>
        <dbReference type="EMBL" id="KAG2096306.1"/>
    </source>
</evidence>
<dbReference type="Pfam" id="PF18758">
    <property type="entry name" value="KDZ"/>
    <property type="match status" value="1"/>
</dbReference>
<comment type="caution">
    <text evidence="2">The sequence shown here is derived from an EMBL/GenBank/DDBJ whole genome shotgun (WGS) entry which is preliminary data.</text>
</comment>
<gene>
    <name evidence="2" type="ORF">F5147DRAFT_778354</name>
</gene>
<dbReference type="OrthoDB" id="3253684at2759"/>
<sequence>MVSTSALAPTCGAQCVSSGLGHHFVSPKKPRDKKKTQKHVELPGVQAKHRQLLARMQQLMNPKPKQSKVHAVDAVETVSDTSQTDTLAEIPDPDFEIPSEPPSDILVEKSPVKRRILPDKATDSSYSSWKTLIPFLVEPHLKYSARTLATALEITPKVSYLRLYTMLTNEHHSGFTSINVLSCRCSMLPQVLLHHGLFPTAPSQPRMAVSIELLSFYRALFEWSCDAINALASALKMHYSRRGFVMTDTRGEIIQDPFRRGLGYAVQWYDILQVQIEHQVEEALQNSRDRVATLCPQTEDHVSTSSPLSTLRRGRCAPILIQWCPACFGGTMFGKPTADGGDIHTATDGNFHHRHRRAAGDCPHFYDPTYFLPKQYVDDVGRRIEAQRKRPAKSAVPLVPDEAIDQCETAYEAADGKKQKAAMDSFDDTGVMALICHHDIPLFFANIDSPGEQQKYLVALLEHLFSLIPPYATVVALYDVGCVLARSLSKYDILPGSIISCLRLATTAMHAYGHEWACRLVYNPRMCIGLEVVIGTPSSFLSLIQVLLHNAAAIGSEMQSDLGDWIRRRLKRGVNDQGTAAQEALDQCELSVNDLESEWSQQRSSQLSVCAHAPARLKKELDTVLTLQADLDTSDTALQSTRLMLEKGTASQDTLEALERGHNRLMAKVEVLYASLNIHDQFPELEGINLDFVQLLLMAHDLKMNIHKRAIASFFEWDKLDCAVGGAQQALGTKLHQQTRKAIAKRQPALLTALRKFNAYCERLEVLYDPSWGIPLPNPLPTKLAELRSDPNLMEDVWIMPSTGQVPRWLEDADVRDGIHALLKHERCREEQKRLGIEADNLCRFFGEELAALELALRTPGSSSLRFTSCAKDALEIAITLSGGVQSPNVHWLSTTLLEVPDPEGELSDVEFAEPLDLPVVEFEHAALADVLEDDLG</sequence>
<feature type="region of interest" description="Disordered" evidence="1">
    <location>
        <begin position="77"/>
        <end position="104"/>
    </location>
</feature>
<dbReference type="PANTHER" id="PTHR33096">
    <property type="entry name" value="CXC2 DOMAIN-CONTAINING PROTEIN"/>
    <property type="match status" value="1"/>
</dbReference>
<dbReference type="AlphaFoldDB" id="A0A9P7EX67"/>
<evidence type="ECO:0000256" key="1">
    <source>
        <dbReference type="SAM" id="MobiDB-lite"/>
    </source>
</evidence>
<evidence type="ECO:0008006" key="4">
    <source>
        <dbReference type="Google" id="ProtNLM"/>
    </source>
</evidence>
<keyword evidence="3" id="KW-1185">Reference proteome</keyword>
<reference evidence="2" key="1">
    <citation type="journal article" date="2020" name="New Phytol.">
        <title>Comparative genomics reveals dynamic genome evolution in host specialist ectomycorrhizal fungi.</title>
        <authorList>
            <person name="Lofgren L.A."/>
            <person name="Nguyen N.H."/>
            <person name="Vilgalys R."/>
            <person name="Ruytinx J."/>
            <person name="Liao H.L."/>
            <person name="Branco S."/>
            <person name="Kuo A."/>
            <person name="LaButti K."/>
            <person name="Lipzen A."/>
            <person name="Andreopoulos W."/>
            <person name="Pangilinan J."/>
            <person name="Riley R."/>
            <person name="Hundley H."/>
            <person name="Na H."/>
            <person name="Barry K."/>
            <person name="Grigoriev I.V."/>
            <person name="Stajich J.E."/>
            <person name="Kennedy P.G."/>
        </authorList>
    </citation>
    <scope>NUCLEOTIDE SEQUENCE</scope>
    <source>
        <strain evidence="2">FC423</strain>
    </source>
</reference>
<dbReference type="Proteomes" id="UP000823399">
    <property type="component" value="Unassembled WGS sequence"/>
</dbReference>